<dbReference type="InterPro" id="IPR014774">
    <property type="entry name" value="KaiC-like_dom"/>
</dbReference>
<comment type="caution">
    <text evidence="4">The sequence shown here is derived from an EMBL/GenBank/DDBJ whole genome shotgun (WGS) entry which is preliminary data.</text>
</comment>
<evidence type="ECO:0000259" key="3">
    <source>
        <dbReference type="Pfam" id="PF06745"/>
    </source>
</evidence>
<keyword evidence="2" id="KW-0067">ATP-binding</keyword>
<dbReference type="Proteomes" id="UP000185744">
    <property type="component" value="Unassembled WGS sequence"/>
</dbReference>
<dbReference type="GO" id="GO:0005524">
    <property type="term" value="F:ATP binding"/>
    <property type="evidence" value="ECO:0007669"/>
    <property type="project" value="UniProtKB-KW"/>
</dbReference>
<accession>A0A1Q6DW11</accession>
<protein>
    <submittedName>
        <fullName evidence="4">KaiC family ATPase implicated in signal transduction</fullName>
    </submittedName>
</protein>
<proteinExistence type="predicted"/>
<organism evidence="4 5">
    <name type="scientific">Methanohalarchaeum thermophilum</name>
    <dbReference type="NCBI Taxonomy" id="1903181"/>
    <lineage>
        <taxon>Archaea</taxon>
        <taxon>Methanobacteriati</taxon>
        <taxon>Methanobacteriota</taxon>
        <taxon>Methanonatronarchaeia</taxon>
        <taxon>Methanonatronarchaeales</taxon>
        <taxon>Methanonatronarchaeaceae</taxon>
        <taxon>Candidatus Methanohalarchaeum</taxon>
    </lineage>
</organism>
<feature type="domain" description="KaiC-like" evidence="3">
    <location>
        <begin position="4"/>
        <end position="172"/>
    </location>
</feature>
<gene>
    <name evidence="4" type="ORF">BTN85_1021</name>
</gene>
<dbReference type="EMBL" id="MSDW01000001">
    <property type="protein sequence ID" value="OKY78528.1"/>
    <property type="molecule type" value="Genomic_DNA"/>
</dbReference>
<dbReference type="PANTHER" id="PTHR43637">
    <property type="entry name" value="UPF0273 PROTEIN TM_0370"/>
    <property type="match status" value="1"/>
</dbReference>
<evidence type="ECO:0000256" key="2">
    <source>
        <dbReference type="ARBA" id="ARBA00022840"/>
    </source>
</evidence>
<evidence type="ECO:0000313" key="4">
    <source>
        <dbReference type="EMBL" id="OKY78528.1"/>
    </source>
</evidence>
<evidence type="ECO:0000256" key="1">
    <source>
        <dbReference type="ARBA" id="ARBA00022741"/>
    </source>
</evidence>
<dbReference type="SUPFAM" id="SSF52540">
    <property type="entry name" value="P-loop containing nucleoside triphosphate hydrolases"/>
    <property type="match status" value="1"/>
</dbReference>
<dbReference type="InterPro" id="IPR027417">
    <property type="entry name" value="P-loop_NTPase"/>
</dbReference>
<name>A0A1Q6DW11_METT1</name>
<dbReference type="InParanoid" id="A0A1Q6DW11"/>
<evidence type="ECO:0000313" key="5">
    <source>
        <dbReference type="Proteomes" id="UP000185744"/>
    </source>
</evidence>
<dbReference type="AlphaFoldDB" id="A0A1Q6DW11"/>
<reference evidence="4" key="1">
    <citation type="submission" date="2016-12" db="EMBL/GenBank/DDBJ databases">
        <title>Discovery of methanogenic haloarchaea.</title>
        <authorList>
            <person name="Sorokin D.Y."/>
            <person name="Makarova K.S."/>
            <person name="Abbas B."/>
            <person name="Ferrer M."/>
            <person name="Golyshin P.N."/>
        </authorList>
    </citation>
    <scope>NUCLEOTIDE SEQUENCE [LARGE SCALE GENOMIC DNA]</scope>
    <source>
        <strain evidence="4">HMET1</strain>
    </source>
</reference>
<keyword evidence="1" id="KW-0547">Nucleotide-binding</keyword>
<dbReference type="Gene3D" id="3.40.50.300">
    <property type="entry name" value="P-loop containing nucleotide triphosphate hydrolases"/>
    <property type="match status" value="1"/>
</dbReference>
<sequence length="247" mass="28133">MKKFGIEELDGLLRDGFLDSSTIVIVGSPSSRKELFSFSFVEEGVRSNESSLFFTLGRSIDRVTKGFKRRGINIEDIEVIDGYSWRLNESLDEERLNLKGPNLNEFLHLYNKSRCRLGDGGRTVIDSFNSIANFAEPNVINNVLQLLMAEEKSKNNLTLLTVEKSLSSEKLSFVQSTASTLIETLFLEGKKFLKICWHDAGSFDSRWHNYEIERGVSESSPHRIRVDKPIGDSELKNRLDRRSIMDS</sequence>
<keyword evidence="5" id="KW-1185">Reference proteome</keyword>
<dbReference type="Pfam" id="PF06745">
    <property type="entry name" value="ATPase"/>
    <property type="match status" value="1"/>
</dbReference>